<dbReference type="AlphaFoldDB" id="K0THL7"/>
<feature type="region of interest" description="Disordered" evidence="1">
    <location>
        <begin position="129"/>
        <end position="152"/>
    </location>
</feature>
<name>K0THL7_THAOC</name>
<evidence type="ECO:0000256" key="1">
    <source>
        <dbReference type="SAM" id="MobiDB-lite"/>
    </source>
</evidence>
<reference evidence="2 3" key="1">
    <citation type="journal article" date="2012" name="Genome Biol.">
        <title>Genome and low-iron response of an oceanic diatom adapted to chronic iron limitation.</title>
        <authorList>
            <person name="Lommer M."/>
            <person name="Specht M."/>
            <person name="Roy A.S."/>
            <person name="Kraemer L."/>
            <person name="Andreson R."/>
            <person name="Gutowska M.A."/>
            <person name="Wolf J."/>
            <person name="Bergner S.V."/>
            <person name="Schilhabel M.B."/>
            <person name="Klostermeier U.C."/>
            <person name="Beiko R.G."/>
            <person name="Rosenstiel P."/>
            <person name="Hippler M."/>
            <person name="Laroche J."/>
        </authorList>
    </citation>
    <scope>NUCLEOTIDE SEQUENCE [LARGE SCALE GENOMIC DNA]</scope>
    <source>
        <strain evidence="2 3">CCMP1005</strain>
    </source>
</reference>
<gene>
    <name evidence="2" type="ORF">THAOC_01730</name>
</gene>
<evidence type="ECO:0000313" key="3">
    <source>
        <dbReference type="Proteomes" id="UP000266841"/>
    </source>
</evidence>
<evidence type="ECO:0000313" key="2">
    <source>
        <dbReference type="EMBL" id="EJK76504.1"/>
    </source>
</evidence>
<comment type="caution">
    <text evidence="2">The sequence shown here is derived from an EMBL/GenBank/DDBJ whole genome shotgun (WGS) entry which is preliminary data.</text>
</comment>
<proteinExistence type="predicted"/>
<sequence>MPAYHHRQPRLDGLLLVKGFMELTFGVSLEPFRLGLGGAAHVAPLMRGDLAGPQMKQSGVASTRTSASARARGRGDRGTSHPKPAPGTAPPQASGEAEMRMRSRHVSTPGGGWWWRVNAVSDEIDKIQSLKKREDGPRQEEEGASFPPAASVSQAGWSKVHLCRRGRQASGRGLLVLDLCRTLLAGLLVLLAVGPLAVHATVFDQATGRAVPELDAVTSSRPTVGADFSAIVRDRHEAAHSEINDCYFQMRKEEERELVRQRPELRCRRFQRIALAELDNVPAVPTHGTVQLGQPLASIIFQVISPFSTAHPNRKLGLVAAWKLTCYVKAFMATWRCKRHPRAQF</sequence>
<dbReference type="EMBL" id="AGNL01002072">
    <property type="protein sequence ID" value="EJK76504.1"/>
    <property type="molecule type" value="Genomic_DNA"/>
</dbReference>
<dbReference type="Proteomes" id="UP000266841">
    <property type="component" value="Unassembled WGS sequence"/>
</dbReference>
<feature type="compositionally biased region" description="Basic and acidic residues" evidence="1">
    <location>
        <begin position="129"/>
        <end position="141"/>
    </location>
</feature>
<feature type="compositionally biased region" description="Low complexity" evidence="1">
    <location>
        <begin position="58"/>
        <end position="70"/>
    </location>
</feature>
<feature type="region of interest" description="Disordered" evidence="1">
    <location>
        <begin position="53"/>
        <end position="108"/>
    </location>
</feature>
<protein>
    <submittedName>
        <fullName evidence="2">Uncharacterized protein</fullName>
    </submittedName>
</protein>
<organism evidence="2 3">
    <name type="scientific">Thalassiosira oceanica</name>
    <name type="common">Marine diatom</name>
    <dbReference type="NCBI Taxonomy" id="159749"/>
    <lineage>
        <taxon>Eukaryota</taxon>
        <taxon>Sar</taxon>
        <taxon>Stramenopiles</taxon>
        <taxon>Ochrophyta</taxon>
        <taxon>Bacillariophyta</taxon>
        <taxon>Coscinodiscophyceae</taxon>
        <taxon>Thalassiosirophycidae</taxon>
        <taxon>Thalassiosirales</taxon>
        <taxon>Thalassiosiraceae</taxon>
        <taxon>Thalassiosira</taxon>
    </lineage>
</organism>
<keyword evidence="3" id="KW-1185">Reference proteome</keyword>
<accession>K0THL7</accession>